<gene>
    <name evidence="3" type="primary">AUGUSTUS-3.0.2_07073</name>
    <name evidence="3" type="ORF">TcasGA2_TC007073</name>
</gene>
<dbReference type="InterPro" id="IPR031959">
    <property type="entry name" value="DUF4779"/>
</dbReference>
<evidence type="ECO:0000313" key="4">
    <source>
        <dbReference type="Proteomes" id="UP000007266"/>
    </source>
</evidence>
<evidence type="ECO:0000256" key="2">
    <source>
        <dbReference type="SAM" id="SignalP"/>
    </source>
</evidence>
<feature type="signal peptide" evidence="2">
    <location>
        <begin position="1"/>
        <end position="15"/>
    </location>
</feature>
<reference evidence="3 4" key="1">
    <citation type="journal article" date="2008" name="Nature">
        <title>The genome of the model beetle and pest Tribolium castaneum.</title>
        <authorList>
            <consortium name="Tribolium Genome Sequencing Consortium"/>
            <person name="Richards S."/>
            <person name="Gibbs R.A."/>
            <person name="Weinstock G.M."/>
            <person name="Brown S.J."/>
            <person name="Denell R."/>
            <person name="Beeman R.W."/>
            <person name="Gibbs R."/>
            <person name="Beeman R.W."/>
            <person name="Brown S.J."/>
            <person name="Bucher G."/>
            <person name="Friedrich M."/>
            <person name="Grimmelikhuijzen C.J."/>
            <person name="Klingler M."/>
            <person name="Lorenzen M."/>
            <person name="Richards S."/>
            <person name="Roth S."/>
            <person name="Schroder R."/>
            <person name="Tautz D."/>
            <person name="Zdobnov E.M."/>
            <person name="Muzny D."/>
            <person name="Gibbs R.A."/>
            <person name="Weinstock G.M."/>
            <person name="Attaway T."/>
            <person name="Bell S."/>
            <person name="Buhay C.J."/>
            <person name="Chandrabose M.N."/>
            <person name="Chavez D."/>
            <person name="Clerk-Blankenburg K.P."/>
            <person name="Cree A."/>
            <person name="Dao M."/>
            <person name="Davis C."/>
            <person name="Chacko J."/>
            <person name="Dinh H."/>
            <person name="Dugan-Rocha S."/>
            <person name="Fowler G."/>
            <person name="Garner T.T."/>
            <person name="Garnes J."/>
            <person name="Gnirke A."/>
            <person name="Hawes A."/>
            <person name="Hernandez J."/>
            <person name="Hines S."/>
            <person name="Holder M."/>
            <person name="Hume J."/>
            <person name="Jhangiani S.N."/>
            <person name="Joshi V."/>
            <person name="Khan Z.M."/>
            <person name="Jackson L."/>
            <person name="Kovar C."/>
            <person name="Kowis A."/>
            <person name="Lee S."/>
            <person name="Lewis L.R."/>
            <person name="Margolis J."/>
            <person name="Morgan M."/>
            <person name="Nazareth L.V."/>
            <person name="Nguyen N."/>
            <person name="Okwuonu G."/>
            <person name="Parker D."/>
            <person name="Richards S."/>
            <person name="Ruiz S.J."/>
            <person name="Santibanez J."/>
            <person name="Savard J."/>
            <person name="Scherer S.E."/>
            <person name="Schneider B."/>
            <person name="Sodergren E."/>
            <person name="Tautz D."/>
            <person name="Vattahil S."/>
            <person name="Villasana D."/>
            <person name="White C.S."/>
            <person name="Wright R."/>
            <person name="Park Y."/>
            <person name="Beeman R.W."/>
            <person name="Lord J."/>
            <person name="Oppert B."/>
            <person name="Lorenzen M."/>
            <person name="Brown S."/>
            <person name="Wang L."/>
            <person name="Savard J."/>
            <person name="Tautz D."/>
            <person name="Richards S."/>
            <person name="Weinstock G."/>
            <person name="Gibbs R.A."/>
            <person name="Liu Y."/>
            <person name="Worley K."/>
            <person name="Weinstock G."/>
            <person name="Elsik C.G."/>
            <person name="Reese J.T."/>
            <person name="Elhaik E."/>
            <person name="Landan G."/>
            <person name="Graur D."/>
            <person name="Arensburger P."/>
            <person name="Atkinson P."/>
            <person name="Beeman R.W."/>
            <person name="Beidler J."/>
            <person name="Brown S.J."/>
            <person name="Demuth J.P."/>
            <person name="Drury D.W."/>
            <person name="Du Y.Z."/>
            <person name="Fujiwara H."/>
            <person name="Lorenzen M."/>
            <person name="Maselli V."/>
            <person name="Osanai M."/>
            <person name="Park Y."/>
            <person name="Robertson H.M."/>
            <person name="Tu Z."/>
            <person name="Wang J.J."/>
            <person name="Wang S."/>
            <person name="Richards S."/>
            <person name="Song H."/>
            <person name="Zhang L."/>
            <person name="Sodergren E."/>
            <person name="Werner D."/>
            <person name="Stanke M."/>
            <person name="Morgenstern B."/>
            <person name="Solovyev V."/>
            <person name="Kosarev P."/>
            <person name="Brown G."/>
            <person name="Chen H.C."/>
            <person name="Ermolaeva O."/>
            <person name="Hlavina W."/>
            <person name="Kapustin Y."/>
            <person name="Kiryutin B."/>
            <person name="Kitts P."/>
            <person name="Maglott D."/>
            <person name="Pruitt K."/>
            <person name="Sapojnikov V."/>
            <person name="Souvorov A."/>
            <person name="Mackey A.J."/>
            <person name="Waterhouse R.M."/>
            <person name="Wyder S."/>
            <person name="Zdobnov E.M."/>
            <person name="Zdobnov E.M."/>
            <person name="Wyder S."/>
            <person name="Kriventseva E.V."/>
            <person name="Kadowaki T."/>
            <person name="Bork P."/>
            <person name="Aranda M."/>
            <person name="Bao R."/>
            <person name="Beermann A."/>
            <person name="Berns N."/>
            <person name="Bolognesi R."/>
            <person name="Bonneton F."/>
            <person name="Bopp D."/>
            <person name="Brown S.J."/>
            <person name="Bucher G."/>
            <person name="Butts T."/>
            <person name="Chaumot A."/>
            <person name="Denell R.E."/>
            <person name="Ferrier D.E."/>
            <person name="Friedrich M."/>
            <person name="Gordon C.M."/>
            <person name="Jindra M."/>
            <person name="Klingler M."/>
            <person name="Lan Q."/>
            <person name="Lattorff H.M."/>
            <person name="Laudet V."/>
            <person name="von Levetsow C."/>
            <person name="Liu Z."/>
            <person name="Lutz R."/>
            <person name="Lynch J.A."/>
            <person name="da Fonseca R.N."/>
            <person name="Posnien N."/>
            <person name="Reuter R."/>
            <person name="Roth S."/>
            <person name="Savard J."/>
            <person name="Schinko J.B."/>
            <person name="Schmitt C."/>
            <person name="Schoppmeier M."/>
            <person name="Schroder R."/>
            <person name="Shippy T.D."/>
            <person name="Simonnet F."/>
            <person name="Marques-Souza H."/>
            <person name="Tautz D."/>
            <person name="Tomoyasu Y."/>
            <person name="Trauner J."/>
            <person name="Van der Zee M."/>
            <person name="Vervoort M."/>
            <person name="Wittkopp N."/>
            <person name="Wimmer E.A."/>
            <person name="Yang X."/>
            <person name="Jones A.K."/>
            <person name="Sattelle D.B."/>
            <person name="Ebert P.R."/>
            <person name="Nelson D."/>
            <person name="Scott J.G."/>
            <person name="Beeman R.W."/>
            <person name="Muthukrishnan S."/>
            <person name="Kramer K.J."/>
            <person name="Arakane Y."/>
            <person name="Beeman R.W."/>
            <person name="Zhu Q."/>
            <person name="Hogenkamp D."/>
            <person name="Dixit R."/>
            <person name="Oppert B."/>
            <person name="Jiang H."/>
            <person name="Zou Z."/>
            <person name="Marshall J."/>
            <person name="Elpidina E."/>
            <person name="Vinokurov K."/>
            <person name="Oppert C."/>
            <person name="Zou Z."/>
            <person name="Evans J."/>
            <person name="Lu Z."/>
            <person name="Zhao P."/>
            <person name="Sumathipala N."/>
            <person name="Altincicek B."/>
            <person name="Vilcinskas A."/>
            <person name="Williams M."/>
            <person name="Hultmark D."/>
            <person name="Hetru C."/>
            <person name="Jiang H."/>
            <person name="Grimmelikhuijzen C.J."/>
            <person name="Hauser F."/>
            <person name="Cazzamali G."/>
            <person name="Williamson M."/>
            <person name="Park Y."/>
            <person name="Li B."/>
            <person name="Tanaka Y."/>
            <person name="Predel R."/>
            <person name="Neupert S."/>
            <person name="Schachtner J."/>
            <person name="Verleyen P."/>
            <person name="Raible F."/>
            <person name="Bork P."/>
            <person name="Friedrich M."/>
            <person name="Walden K.K."/>
            <person name="Robertson H.M."/>
            <person name="Angeli S."/>
            <person name="Foret S."/>
            <person name="Bucher G."/>
            <person name="Schuetz S."/>
            <person name="Maleszka R."/>
            <person name="Wimmer E.A."/>
            <person name="Beeman R.W."/>
            <person name="Lorenzen M."/>
            <person name="Tomoyasu Y."/>
            <person name="Miller S.C."/>
            <person name="Grossmann D."/>
            <person name="Bucher G."/>
        </authorList>
    </citation>
    <scope>NUCLEOTIDE SEQUENCE [LARGE SCALE GENOMIC DNA]</scope>
    <source>
        <strain evidence="3 4">Georgia GA2</strain>
    </source>
</reference>
<dbReference type="OrthoDB" id="8251545at2759"/>
<dbReference type="STRING" id="7070.D2A1P5"/>
<dbReference type="InParanoid" id="D2A1P5"/>
<proteinExistence type="predicted"/>
<dbReference type="Pfam" id="PF16009">
    <property type="entry name" value="DUF4779"/>
    <property type="match status" value="1"/>
</dbReference>
<dbReference type="Proteomes" id="UP000007266">
    <property type="component" value="Linkage group 4"/>
</dbReference>
<keyword evidence="2" id="KW-0732">Signal</keyword>
<dbReference type="EMBL" id="KQ971338">
    <property type="protein sequence ID" value="EFA01514.1"/>
    <property type="molecule type" value="Genomic_DNA"/>
</dbReference>
<protein>
    <submittedName>
        <fullName evidence="3">Uncharacterized protein</fullName>
    </submittedName>
</protein>
<evidence type="ECO:0000256" key="1">
    <source>
        <dbReference type="SAM" id="MobiDB-lite"/>
    </source>
</evidence>
<evidence type="ECO:0000313" key="3">
    <source>
        <dbReference type="EMBL" id="EFA01514.1"/>
    </source>
</evidence>
<organism evidence="3 4">
    <name type="scientific">Tribolium castaneum</name>
    <name type="common">Red flour beetle</name>
    <dbReference type="NCBI Taxonomy" id="7070"/>
    <lineage>
        <taxon>Eukaryota</taxon>
        <taxon>Metazoa</taxon>
        <taxon>Ecdysozoa</taxon>
        <taxon>Arthropoda</taxon>
        <taxon>Hexapoda</taxon>
        <taxon>Insecta</taxon>
        <taxon>Pterygota</taxon>
        <taxon>Neoptera</taxon>
        <taxon>Endopterygota</taxon>
        <taxon>Coleoptera</taxon>
        <taxon>Polyphaga</taxon>
        <taxon>Cucujiformia</taxon>
        <taxon>Tenebrionidae</taxon>
        <taxon>Tenebrionidae incertae sedis</taxon>
        <taxon>Tribolium</taxon>
    </lineage>
</organism>
<dbReference type="eggNOG" id="ENOG502RYTI">
    <property type="taxonomic scope" value="Eukaryota"/>
</dbReference>
<dbReference type="HOGENOM" id="CLU_067423_2_0_1"/>
<feature type="region of interest" description="Disordered" evidence="1">
    <location>
        <begin position="68"/>
        <end position="96"/>
    </location>
</feature>
<reference evidence="3 4" key="2">
    <citation type="journal article" date="2010" name="Nucleic Acids Res.">
        <title>BeetleBase in 2010: revisions to provide comprehensive genomic information for Tribolium castaneum.</title>
        <authorList>
            <person name="Kim H.S."/>
            <person name="Murphy T."/>
            <person name="Xia J."/>
            <person name="Caragea D."/>
            <person name="Park Y."/>
            <person name="Beeman R.W."/>
            <person name="Lorenzen M.D."/>
            <person name="Butcher S."/>
            <person name="Manak J.R."/>
            <person name="Brown S.J."/>
        </authorList>
    </citation>
    <scope>GENOME REANNOTATION</scope>
    <source>
        <strain evidence="3 4">Georgia GA2</strain>
    </source>
</reference>
<dbReference type="PhylomeDB" id="D2A1P5"/>
<keyword evidence="4" id="KW-1185">Reference proteome</keyword>
<accession>D2A1P5</accession>
<dbReference type="AlphaFoldDB" id="D2A1P5"/>
<dbReference type="KEGG" id="tca:660476"/>
<sequence length="222" mass="25058">MLFRLVLIFLPLIYAYKSEFGKEFDASRYSSGGEKASSGYLGQHQTHNGVQGHHDKENHQKHYAENQGHKKGYNHQDGYYADHHQGQKGRNGYHYEDHGKYAKGHSTKGHHNVHKLDEYKKNTDFFDENNDEGFEEKHGGYELSRAVAKGGHNAGGHFNKGHESGKYGVVGFAEKGAHFFNDQGHKKAQGHDGYYGNHAQFAKHGGQDGFKKFGFINSHVLQ</sequence>
<feature type="chain" id="PRO_5013039594" evidence="2">
    <location>
        <begin position="16"/>
        <end position="222"/>
    </location>
</feature>
<name>D2A1P5_TRICA</name>